<keyword evidence="1" id="KW-0812">Transmembrane</keyword>
<dbReference type="Proteomes" id="UP000244893">
    <property type="component" value="Unassembled WGS sequence"/>
</dbReference>
<protein>
    <submittedName>
        <fullName evidence="2">Uncharacterized protein</fullName>
    </submittedName>
</protein>
<sequence length="369" mass="38622">MDPRGGVVLSFVLVPVLVFGAAIFVMFFGSNSASACAPGVGQPIDVARLPTDASAGDLDREQIVNAALIVNAAIALGMDSAGQILGVQAALGESSLRVLDSGDVAGPDSRGLFQQRDNGAWGSYEDRMDPTVSATNFFAALQRVTDWESLEPSLAINSVQRNADPSHYKPYRTVATGVVSYLAQLQTGKTPGTPSAPTATCDVAGDARTLATDLVTAIEDGTLTIVEPRYADQIRDVADGTATPNCELDVRTLQIITIALKNFTRVGVSDLNRQCTGMLLGAGTTSSHWIGNGGRAVDFYSLAGLPVTGGDARSLQLLAILDPMVPAGTRAGQVGCRPATALQHFTQFTDSCDHLHLDVAYTDDPLVLS</sequence>
<feature type="transmembrane region" description="Helical" evidence="1">
    <location>
        <begin position="7"/>
        <end position="28"/>
    </location>
</feature>
<keyword evidence="1" id="KW-0472">Membrane</keyword>
<dbReference type="AlphaFoldDB" id="A0A2V1HLG7"/>
<evidence type="ECO:0000313" key="3">
    <source>
        <dbReference type="Proteomes" id="UP000244893"/>
    </source>
</evidence>
<evidence type="ECO:0000313" key="2">
    <source>
        <dbReference type="EMBL" id="PVZ93285.1"/>
    </source>
</evidence>
<proteinExistence type="predicted"/>
<organism evidence="2 3">
    <name type="scientific">Amnibacterium flavum</name>
    <dbReference type="NCBI Taxonomy" id="2173173"/>
    <lineage>
        <taxon>Bacteria</taxon>
        <taxon>Bacillati</taxon>
        <taxon>Actinomycetota</taxon>
        <taxon>Actinomycetes</taxon>
        <taxon>Micrococcales</taxon>
        <taxon>Microbacteriaceae</taxon>
        <taxon>Amnibacterium</taxon>
    </lineage>
</organism>
<reference evidence="2 3" key="1">
    <citation type="submission" date="2018-05" db="EMBL/GenBank/DDBJ databases">
        <title>Amnibacterium sp. M8JJ-5, whole genome shotgun sequence.</title>
        <authorList>
            <person name="Tuo L."/>
        </authorList>
    </citation>
    <scope>NUCLEOTIDE SEQUENCE [LARGE SCALE GENOMIC DNA]</scope>
    <source>
        <strain evidence="2 3">M8JJ-5</strain>
    </source>
</reference>
<gene>
    <name evidence="2" type="ORF">DDQ50_16430</name>
</gene>
<dbReference type="RefSeq" id="WP_116757881.1">
    <property type="nucleotide sequence ID" value="NZ_JBHUEX010000002.1"/>
</dbReference>
<accession>A0A2V1HLG7</accession>
<keyword evidence="1" id="KW-1133">Transmembrane helix</keyword>
<name>A0A2V1HLG7_9MICO</name>
<dbReference type="EMBL" id="QEOP01000005">
    <property type="protein sequence ID" value="PVZ93285.1"/>
    <property type="molecule type" value="Genomic_DNA"/>
</dbReference>
<evidence type="ECO:0000256" key="1">
    <source>
        <dbReference type="SAM" id="Phobius"/>
    </source>
</evidence>
<comment type="caution">
    <text evidence="2">The sequence shown here is derived from an EMBL/GenBank/DDBJ whole genome shotgun (WGS) entry which is preliminary data.</text>
</comment>
<keyword evidence="3" id="KW-1185">Reference proteome</keyword>
<dbReference type="OrthoDB" id="4974465at2"/>